<feature type="domain" description="Phosphatase PP2A regulatory subunit A/Splicing factor 3B subunit 1-like HEAT repeat" evidence="9">
    <location>
        <begin position="871"/>
        <end position="942"/>
    </location>
</feature>
<organism evidence="11 12">
    <name type="scientific">Candida dubliniensis (strain CD36 / ATCC MYA-646 / CBS 7987 / NCPF 3949 / NRRL Y-17841)</name>
    <name type="common">Yeast</name>
    <dbReference type="NCBI Taxonomy" id="573826"/>
    <lineage>
        <taxon>Eukaryota</taxon>
        <taxon>Fungi</taxon>
        <taxon>Dikarya</taxon>
        <taxon>Ascomycota</taxon>
        <taxon>Saccharomycotina</taxon>
        <taxon>Pichiomycetes</taxon>
        <taxon>Debaryomycetaceae</taxon>
        <taxon>Candida/Lodderomyces clade</taxon>
        <taxon>Candida</taxon>
    </lineage>
</organism>
<evidence type="ECO:0000313" key="11">
    <source>
        <dbReference type="EMBL" id="CAX42177.1"/>
    </source>
</evidence>
<feature type="compositionally biased region" description="Basic and acidic residues" evidence="8">
    <location>
        <begin position="118"/>
        <end position="137"/>
    </location>
</feature>
<evidence type="ECO:0000313" key="10">
    <source>
        <dbReference type="CGD" id="CAL0000169255"/>
    </source>
</evidence>
<dbReference type="PANTHER" id="PTHR12097">
    <property type="entry name" value="SPLICING FACTOR 3B, SUBUNIT 1-RELATED"/>
    <property type="match status" value="1"/>
</dbReference>
<feature type="region of interest" description="Disordered" evidence="8">
    <location>
        <begin position="98"/>
        <end position="137"/>
    </location>
</feature>
<dbReference type="GeneID" id="8047705"/>
<comment type="similarity">
    <text evidence="2">Belongs to the SF3B1 family.</text>
</comment>
<keyword evidence="7" id="KW-0539">Nucleus</keyword>
<evidence type="ECO:0000313" key="12">
    <source>
        <dbReference type="Proteomes" id="UP000002605"/>
    </source>
</evidence>
<dbReference type="InterPro" id="IPR054573">
    <property type="entry name" value="PP2A/SF3B1-like_HEAT"/>
</dbReference>
<dbReference type="SUPFAM" id="SSF48371">
    <property type="entry name" value="ARM repeat"/>
    <property type="match status" value="2"/>
</dbReference>
<dbReference type="CGD" id="CAL0000169255">
    <property type="gene designation" value="Cd36_43000"/>
</dbReference>
<dbReference type="VEuPathDB" id="FungiDB:CD36_43000"/>
<protein>
    <submittedName>
        <fullName evidence="11">U2 snRNP-associated splicing factor, putative</fullName>
    </submittedName>
</protein>
<evidence type="ECO:0000259" key="9">
    <source>
        <dbReference type="Pfam" id="PF22646"/>
    </source>
</evidence>
<proteinExistence type="inferred from homology"/>
<dbReference type="GO" id="GO:0005681">
    <property type="term" value="C:spliceosomal complex"/>
    <property type="evidence" value="ECO:0007669"/>
    <property type="project" value="UniProtKB-KW"/>
</dbReference>
<keyword evidence="6" id="KW-0508">mRNA splicing</keyword>
<evidence type="ECO:0000256" key="8">
    <source>
        <dbReference type="SAM" id="MobiDB-lite"/>
    </source>
</evidence>
<dbReference type="RefSeq" id="XP_002419962.1">
    <property type="nucleotide sequence ID" value="XM_002419917.1"/>
</dbReference>
<dbReference type="InterPro" id="IPR016024">
    <property type="entry name" value="ARM-type_fold"/>
</dbReference>
<gene>
    <name evidence="10" type="ordered locus">Cd36_43000</name>
    <name evidence="11" type="ORF">CD36_43000</name>
</gene>
<dbReference type="eggNOG" id="KOG0213">
    <property type="taxonomic scope" value="Eukaryota"/>
</dbReference>
<keyword evidence="4" id="KW-0747">Spliceosome</keyword>
<sequence length="1095" mass="125131">MKQNMAPIERKRNLAGNYSIPESLNKELRKEFAEDVSTPMDKLQDDIINQNNYNKKRFQRSIVLDLDEQKSYKQIMNERNLEREELRVEKLIKEKGEGATQTIESTQEKLLPRKRKQRWDVSPEEYKRQKESEESNELVKHSTSSLIAELVQGKVPVVKGIPLTDSILEKILPPGYIKVNPPAHFKQNEETLPPDLSDAVTTTSEYYLPPTNESVSISTTEIPTDVPGVKGLEFFKEEDMKHFGKLVHSNPESLNDEEKKELNAMKLVLKIKNGSPITRKRAMKQLTNNALRFGPKVLLNQILPILLEPNLTPQERHLLIKMIGRIIYQLDELIRPYTSKVLTVISPFLIDEDPTVRLETREIISGLTKAVGLANIISTLRPDLDHVDEYVRNLTARIFAIVANTLGLKSFLPFLKAVIKSKRNWTARHTGIKIIQQLCIMLGQGNGTTILPYLSNIVEILKPPINDESLQVRTITALTLAQLADNVSPYGIDSFEPILEPVWFGIRKHRGKGLASFLKCIGAMIPLMSYDPNYEDYTNYYTTELMHIITREFKSPDEDMRKTILRIIMGLPLSRKLIPGYEKSIVKPFVNAFWNRRTASDSTQITRLVVEATNHLAIKFDFLDMLEHIVYFTKDDNEQLRKLAIEAVNKLISNNRQELIGMDSQLDRKLVDGVLFAFQKQTQHQKIYLTCFGTLADALNVRLKPHLNSILSTILYRMKNKLAEIRQQASDLIAIIAPVIKQCSEHDDELLMKLILILYESLGEVYPEVLGSILNALYSCLDSIDKATLYTMSNPSINQILPTLTPILKNRHEKVQEACIKLVGLIARKNSETINAKEWMRICFDLLEMLKAQRKRIRIAANSTFGYIAKTIGPQDVIVMLLNNLRVQERQLRVCTAVAMGIVAETCLPFTVLPAIMNEYRIPEKNVQNGVLKAMSFMFEYLDGKITKDYLFAITPLLEDALTDRDLVHRQTAATVIFHIAINCIGLADNDYSDVFIHYLNLIMPNVFETSPHVISRILESIDALRLVIGNGTFTNYVWSGLFHPARKVRTPYWKIFNNAYVQCSDALVPCYPRIENLPDDKELSYKLEELDLFL</sequence>
<evidence type="ECO:0000256" key="5">
    <source>
        <dbReference type="ARBA" id="ARBA00022737"/>
    </source>
</evidence>
<dbReference type="InterPro" id="IPR011989">
    <property type="entry name" value="ARM-like"/>
</dbReference>
<dbReference type="Gene3D" id="1.25.10.10">
    <property type="entry name" value="Leucine-rich Repeat Variant"/>
    <property type="match status" value="4"/>
</dbReference>
<keyword evidence="5" id="KW-0677">Repeat</keyword>
<evidence type="ECO:0000256" key="4">
    <source>
        <dbReference type="ARBA" id="ARBA00022728"/>
    </source>
</evidence>
<keyword evidence="12" id="KW-1185">Reference proteome</keyword>
<keyword evidence="3" id="KW-0507">mRNA processing</keyword>
<name>B9WG08_CANDC</name>
<dbReference type="OrthoDB" id="438939at2759"/>
<dbReference type="AlphaFoldDB" id="B9WG08"/>
<comment type="subcellular location">
    <subcellularLocation>
        <location evidence="1">Nucleus</location>
    </subcellularLocation>
</comment>
<evidence type="ECO:0000256" key="3">
    <source>
        <dbReference type="ARBA" id="ARBA00022664"/>
    </source>
</evidence>
<reference evidence="11 12" key="1">
    <citation type="journal article" date="2009" name="Genome Res.">
        <title>Comparative genomics of the fungal pathogens Candida dubliniensis and Candida albicans.</title>
        <authorList>
            <person name="Jackson A.P."/>
            <person name="Gamble J.A."/>
            <person name="Yeomans T."/>
            <person name="Moran G.P."/>
            <person name="Saunders D."/>
            <person name="Harris D."/>
            <person name="Aslett M."/>
            <person name="Barrell J.F."/>
            <person name="Butler G."/>
            <person name="Citiulo F."/>
            <person name="Coleman D.C."/>
            <person name="de Groot P.W.J."/>
            <person name="Goodwin T.J."/>
            <person name="Quail M.A."/>
            <person name="McQuillan J."/>
            <person name="Munro C.A."/>
            <person name="Pain A."/>
            <person name="Poulter R.T."/>
            <person name="Rajandream M.A."/>
            <person name="Renauld H."/>
            <person name="Spiering M.J."/>
            <person name="Tivey A."/>
            <person name="Gow N.A.R."/>
            <person name="Barrell B."/>
            <person name="Sullivan D.J."/>
            <person name="Berriman M."/>
        </authorList>
    </citation>
    <scope>NUCLEOTIDE SEQUENCE [LARGE SCALE GENOMIC DNA]</scope>
    <source>
        <strain evidence="12">CD36 / ATCC MYA-646 / CBS 7987 / NCPF 3949 / NRRL Y-17841</strain>
    </source>
</reference>
<accession>B9WG08</accession>
<dbReference type="HOGENOM" id="CLU_002242_0_1_1"/>
<dbReference type="InterPro" id="IPR038737">
    <property type="entry name" value="SF3b_su1-like"/>
</dbReference>
<evidence type="ECO:0000256" key="7">
    <source>
        <dbReference type="ARBA" id="ARBA00023242"/>
    </source>
</evidence>
<dbReference type="KEGG" id="cdu:CD36_43000"/>
<evidence type="ECO:0000256" key="2">
    <source>
        <dbReference type="ARBA" id="ARBA00005754"/>
    </source>
</evidence>
<dbReference type="EMBL" id="FM992691">
    <property type="protein sequence ID" value="CAX42177.1"/>
    <property type="molecule type" value="Genomic_DNA"/>
</dbReference>
<evidence type="ECO:0000256" key="6">
    <source>
        <dbReference type="ARBA" id="ARBA00023187"/>
    </source>
</evidence>
<dbReference type="GO" id="GO:0000245">
    <property type="term" value="P:spliceosomal complex assembly"/>
    <property type="evidence" value="ECO:0007669"/>
    <property type="project" value="InterPro"/>
</dbReference>
<dbReference type="GO" id="GO:0003729">
    <property type="term" value="F:mRNA binding"/>
    <property type="evidence" value="ECO:0007669"/>
    <property type="project" value="InterPro"/>
</dbReference>
<dbReference type="Proteomes" id="UP000002605">
    <property type="component" value="Chromosome 4"/>
</dbReference>
<dbReference type="Pfam" id="PF22646">
    <property type="entry name" value="PPP2R1A-like_HEAT"/>
    <property type="match status" value="1"/>
</dbReference>
<evidence type="ECO:0000256" key="1">
    <source>
        <dbReference type="ARBA" id="ARBA00004123"/>
    </source>
</evidence>